<gene>
    <name evidence="1" type="ORF">S03H2_63433</name>
</gene>
<dbReference type="EMBL" id="BARU01041104">
    <property type="protein sequence ID" value="GAH84867.1"/>
    <property type="molecule type" value="Genomic_DNA"/>
</dbReference>
<sequence length="226" mass="26341">GLDKLNLTALSEEPKVVYDILKDLSGKYKEEKYGRSFLEATFTSSGSYGKCDSSVGRVLNRIELRDRKGKEHHLRNFVFGAKIAVLIPHHTLLVPFDTKGMGKFLNDLNMRDEPTKEELINAIEYMQKKYEGKEKDIPRSELLRLCEIYKFLSNFDFASPDIFLRTGYFHSCWFKPKECYWSDPTTQFKKYRPIIGDFYKTLGKDNPELFQKFGVNPFPSVEDVFN</sequence>
<comment type="caution">
    <text evidence="1">The sequence shown here is derived from an EMBL/GenBank/DDBJ whole genome shotgun (WGS) entry which is preliminary data.</text>
</comment>
<evidence type="ECO:0000313" key="1">
    <source>
        <dbReference type="EMBL" id="GAH84867.1"/>
    </source>
</evidence>
<proteinExistence type="predicted"/>
<accession>X1IT18</accession>
<reference evidence="1" key="1">
    <citation type="journal article" date="2014" name="Front. Microbiol.">
        <title>High frequency of phylogenetically diverse reductive dehalogenase-homologous genes in deep subseafloor sedimentary metagenomes.</title>
        <authorList>
            <person name="Kawai M."/>
            <person name="Futagami T."/>
            <person name="Toyoda A."/>
            <person name="Takaki Y."/>
            <person name="Nishi S."/>
            <person name="Hori S."/>
            <person name="Arai W."/>
            <person name="Tsubouchi T."/>
            <person name="Morono Y."/>
            <person name="Uchiyama I."/>
            <person name="Ito T."/>
            <person name="Fujiyama A."/>
            <person name="Inagaki F."/>
            <person name="Takami H."/>
        </authorList>
    </citation>
    <scope>NUCLEOTIDE SEQUENCE</scope>
    <source>
        <strain evidence="1">Expedition CK06-06</strain>
    </source>
</reference>
<organism evidence="1">
    <name type="scientific">marine sediment metagenome</name>
    <dbReference type="NCBI Taxonomy" id="412755"/>
    <lineage>
        <taxon>unclassified sequences</taxon>
        <taxon>metagenomes</taxon>
        <taxon>ecological metagenomes</taxon>
    </lineage>
</organism>
<name>X1IT18_9ZZZZ</name>
<feature type="non-terminal residue" evidence="1">
    <location>
        <position position="1"/>
    </location>
</feature>
<dbReference type="AlphaFoldDB" id="X1IT18"/>
<protein>
    <submittedName>
        <fullName evidence="1">Uncharacterized protein</fullName>
    </submittedName>
</protein>
<feature type="non-terminal residue" evidence="1">
    <location>
        <position position="226"/>
    </location>
</feature>